<dbReference type="SUPFAM" id="SSF52833">
    <property type="entry name" value="Thioredoxin-like"/>
    <property type="match status" value="1"/>
</dbReference>
<dbReference type="CDD" id="cd03185">
    <property type="entry name" value="GST_C_Tau"/>
    <property type="match status" value="1"/>
</dbReference>
<dbReference type="InterPro" id="IPR045074">
    <property type="entry name" value="GST_C_Tau"/>
</dbReference>
<dbReference type="PROSITE" id="PS50405">
    <property type="entry name" value="GST_CTER"/>
    <property type="match status" value="1"/>
</dbReference>
<dbReference type="PROSITE" id="PS50404">
    <property type="entry name" value="GST_NTER"/>
    <property type="match status" value="1"/>
</dbReference>
<reference evidence="7 8" key="1">
    <citation type="submission" date="2020-04" db="EMBL/GenBank/DDBJ databases">
        <title>Plant Genome Project.</title>
        <authorList>
            <person name="Zhang R.-G."/>
        </authorList>
    </citation>
    <scope>NUCLEOTIDE SEQUENCE [LARGE SCALE GENOMIC DNA]</scope>
    <source>
        <strain evidence="7">YNK0</strain>
        <tissue evidence="7">Leaf</tissue>
    </source>
</reference>
<dbReference type="FunFam" id="3.40.30.10:FF:000014">
    <property type="entry name" value="Tau class glutathione S-transferase"/>
    <property type="match status" value="1"/>
</dbReference>
<dbReference type="SFLD" id="SFLDG00358">
    <property type="entry name" value="Main_(cytGST)"/>
    <property type="match status" value="1"/>
</dbReference>
<evidence type="ECO:0000256" key="3">
    <source>
        <dbReference type="ARBA" id="ARBA00047960"/>
    </source>
</evidence>
<dbReference type="InterPro" id="IPR040079">
    <property type="entry name" value="Glutathione_S-Trfase"/>
</dbReference>
<dbReference type="OMA" id="WFAHWLP"/>
<dbReference type="AlphaFoldDB" id="A0A835CYY8"/>
<evidence type="ECO:0000256" key="2">
    <source>
        <dbReference type="ARBA" id="ARBA00022679"/>
    </source>
</evidence>
<dbReference type="PANTHER" id="PTHR11260">
    <property type="entry name" value="GLUTATHIONE S-TRANSFERASE, GST, SUPERFAMILY, GST DOMAIN CONTAINING"/>
    <property type="match status" value="1"/>
</dbReference>
<dbReference type="Pfam" id="PF00043">
    <property type="entry name" value="GST_C"/>
    <property type="match status" value="1"/>
</dbReference>
<dbReference type="GO" id="GO:0006749">
    <property type="term" value="P:glutathione metabolic process"/>
    <property type="evidence" value="ECO:0007669"/>
    <property type="project" value="InterPro"/>
</dbReference>
<protein>
    <recommendedName>
        <fullName evidence="1">glutathione transferase</fullName>
        <ecNumber evidence="1">2.5.1.18</ecNumber>
    </recommendedName>
</protein>
<dbReference type="Proteomes" id="UP000655225">
    <property type="component" value="Unassembled WGS sequence"/>
</dbReference>
<dbReference type="CDD" id="cd03058">
    <property type="entry name" value="GST_N_Tau"/>
    <property type="match status" value="1"/>
</dbReference>
<feature type="domain" description="GST C-terminal" evidence="6">
    <location>
        <begin position="104"/>
        <end position="230"/>
    </location>
</feature>
<dbReference type="InterPro" id="IPR036249">
    <property type="entry name" value="Thioredoxin-like_sf"/>
</dbReference>
<evidence type="ECO:0000313" key="8">
    <source>
        <dbReference type="Proteomes" id="UP000655225"/>
    </source>
</evidence>
<dbReference type="InterPro" id="IPR045073">
    <property type="entry name" value="Omega/Tau-like"/>
</dbReference>
<keyword evidence="8" id="KW-1185">Reference proteome</keyword>
<accession>A0A835CYY8</accession>
<dbReference type="InterPro" id="IPR004046">
    <property type="entry name" value="GST_C"/>
</dbReference>
<comment type="similarity">
    <text evidence="4">Belongs to the GST superfamily.</text>
</comment>
<sequence>MLMHSYEGVHQQETKMAKNEVKLIGYWGSPAALRVEWALKLKGVEYEYIDEDLPNKSPFLLQCNPVYKKLPVLVHDGKPLAESLVIIEYIDETWSSENPILPQDPYERAMARFWAKFAEDKCVPTTVGVFSKLGEEQEKCTKEARENLKTLETALKGRKFFGGETIGFVDIAVGWLGYWIRIVEEIVGINLLEEETMPLLSAWVQDFLDVALVKERLPPRDKLLQLNKGFREQMIASST</sequence>
<dbReference type="PANTHER" id="PTHR11260:SF695">
    <property type="entry name" value="GLUTATHIONE TRANSFERASE"/>
    <property type="match status" value="1"/>
</dbReference>
<dbReference type="SFLD" id="SFLDS00019">
    <property type="entry name" value="Glutathione_Transferase_(cytos"/>
    <property type="match status" value="1"/>
</dbReference>
<dbReference type="InterPro" id="IPR010987">
    <property type="entry name" value="Glutathione-S-Trfase_C-like"/>
</dbReference>
<dbReference type="SFLD" id="SFLDG01152">
    <property type="entry name" value="Main.3:_Omega-_and_Tau-like"/>
    <property type="match status" value="1"/>
</dbReference>
<proteinExistence type="inferred from homology"/>
<comment type="caution">
    <text evidence="7">The sequence shown here is derived from an EMBL/GenBank/DDBJ whole genome shotgun (WGS) entry which is preliminary data.</text>
</comment>
<dbReference type="Pfam" id="PF02798">
    <property type="entry name" value="GST_N"/>
    <property type="match status" value="1"/>
</dbReference>
<evidence type="ECO:0000259" key="6">
    <source>
        <dbReference type="PROSITE" id="PS50405"/>
    </source>
</evidence>
<dbReference type="EMBL" id="JABCRI010000024">
    <property type="protein sequence ID" value="KAF8377335.1"/>
    <property type="molecule type" value="Genomic_DNA"/>
</dbReference>
<organism evidence="7 8">
    <name type="scientific">Tetracentron sinense</name>
    <name type="common">Spur-leaf</name>
    <dbReference type="NCBI Taxonomy" id="13715"/>
    <lineage>
        <taxon>Eukaryota</taxon>
        <taxon>Viridiplantae</taxon>
        <taxon>Streptophyta</taxon>
        <taxon>Embryophyta</taxon>
        <taxon>Tracheophyta</taxon>
        <taxon>Spermatophyta</taxon>
        <taxon>Magnoliopsida</taxon>
        <taxon>Trochodendrales</taxon>
        <taxon>Trochodendraceae</taxon>
        <taxon>Tetracentron</taxon>
    </lineage>
</organism>
<keyword evidence="2" id="KW-0808">Transferase</keyword>
<dbReference type="Gene3D" id="1.20.1050.10">
    <property type="match status" value="1"/>
</dbReference>
<evidence type="ECO:0000256" key="4">
    <source>
        <dbReference type="RuleBase" id="RU003494"/>
    </source>
</evidence>
<dbReference type="Gene3D" id="3.40.30.10">
    <property type="entry name" value="Glutaredoxin"/>
    <property type="match status" value="1"/>
</dbReference>
<name>A0A835CYY8_TETSI</name>
<evidence type="ECO:0000313" key="7">
    <source>
        <dbReference type="EMBL" id="KAF8377335.1"/>
    </source>
</evidence>
<evidence type="ECO:0000256" key="1">
    <source>
        <dbReference type="ARBA" id="ARBA00012452"/>
    </source>
</evidence>
<dbReference type="GO" id="GO:0004364">
    <property type="term" value="F:glutathione transferase activity"/>
    <property type="evidence" value="ECO:0007669"/>
    <property type="project" value="UniProtKB-EC"/>
</dbReference>
<dbReference type="InterPro" id="IPR036282">
    <property type="entry name" value="Glutathione-S-Trfase_C_sf"/>
</dbReference>
<dbReference type="EC" id="2.5.1.18" evidence="1"/>
<dbReference type="InterPro" id="IPR004045">
    <property type="entry name" value="Glutathione_S-Trfase_N"/>
</dbReference>
<evidence type="ECO:0000259" key="5">
    <source>
        <dbReference type="PROSITE" id="PS50404"/>
    </source>
</evidence>
<dbReference type="SUPFAM" id="SSF47616">
    <property type="entry name" value="GST C-terminal domain-like"/>
    <property type="match status" value="1"/>
</dbReference>
<gene>
    <name evidence="7" type="ORF">HHK36_030712</name>
</gene>
<dbReference type="OrthoDB" id="4951845at2759"/>
<feature type="domain" description="GST N-terminal" evidence="5">
    <location>
        <begin position="19"/>
        <end position="98"/>
    </location>
</feature>
<comment type="catalytic activity">
    <reaction evidence="3">
        <text>RX + glutathione = an S-substituted glutathione + a halide anion + H(+)</text>
        <dbReference type="Rhea" id="RHEA:16437"/>
        <dbReference type="ChEBI" id="CHEBI:15378"/>
        <dbReference type="ChEBI" id="CHEBI:16042"/>
        <dbReference type="ChEBI" id="CHEBI:17792"/>
        <dbReference type="ChEBI" id="CHEBI:57925"/>
        <dbReference type="ChEBI" id="CHEBI:90779"/>
        <dbReference type="EC" id="2.5.1.18"/>
    </reaction>
</comment>
<dbReference type="GO" id="GO:0005737">
    <property type="term" value="C:cytoplasm"/>
    <property type="evidence" value="ECO:0007669"/>
    <property type="project" value="TreeGrafter"/>
</dbReference>
<dbReference type="FunFam" id="1.20.1050.10:FF:000012">
    <property type="entry name" value="Tau class glutathione S-transferase"/>
    <property type="match status" value="1"/>
</dbReference>